<feature type="region of interest" description="Disordered" evidence="2">
    <location>
        <begin position="319"/>
        <end position="357"/>
    </location>
</feature>
<keyword evidence="3" id="KW-0812">Transmembrane</keyword>
<dbReference type="InterPro" id="IPR000719">
    <property type="entry name" value="Prot_kinase_dom"/>
</dbReference>
<dbReference type="PANTHER" id="PTHR30570">
    <property type="entry name" value="PERIPLASMIC PHOSPHATE BINDING COMPONENT OF PHOSPHATE ABC TRANSPORTER"/>
    <property type="match status" value="1"/>
</dbReference>
<evidence type="ECO:0000256" key="3">
    <source>
        <dbReference type="SAM" id="Phobius"/>
    </source>
</evidence>
<feature type="transmembrane region" description="Helical" evidence="3">
    <location>
        <begin position="415"/>
        <end position="434"/>
    </location>
</feature>
<evidence type="ECO:0000313" key="5">
    <source>
        <dbReference type="EMBL" id="NMG22183.1"/>
    </source>
</evidence>
<evidence type="ECO:0000256" key="1">
    <source>
        <dbReference type="ARBA" id="ARBA00022729"/>
    </source>
</evidence>
<dbReference type="Pfam" id="PF12849">
    <property type="entry name" value="PBP_like_2"/>
    <property type="match status" value="1"/>
</dbReference>
<feature type="compositionally biased region" description="Low complexity" evidence="2">
    <location>
        <begin position="342"/>
        <end position="355"/>
    </location>
</feature>
<dbReference type="InterPro" id="IPR050811">
    <property type="entry name" value="Phosphate_ABC_transporter"/>
</dbReference>
<feature type="region of interest" description="Disordered" evidence="2">
    <location>
        <begin position="1"/>
        <end position="20"/>
    </location>
</feature>
<keyword evidence="1" id="KW-0732">Signal</keyword>
<comment type="caution">
    <text evidence="5">The sequence shown here is derived from an EMBL/GenBank/DDBJ whole genome shotgun (WGS) entry which is preliminary data.</text>
</comment>
<name>A0ABX1PCH5_9CYAN</name>
<organism evidence="5 6">
    <name type="scientific">Brasilonema bromeliae SPC951</name>
    <dbReference type="NCBI Taxonomy" id="385972"/>
    <lineage>
        <taxon>Bacteria</taxon>
        <taxon>Bacillati</taxon>
        <taxon>Cyanobacteriota</taxon>
        <taxon>Cyanophyceae</taxon>
        <taxon>Nostocales</taxon>
        <taxon>Scytonemataceae</taxon>
        <taxon>Brasilonema</taxon>
        <taxon>Bromeliae group (in: Brasilonema)</taxon>
    </lineage>
</organism>
<dbReference type="EMBL" id="QMEB01000229">
    <property type="protein sequence ID" value="NMG22183.1"/>
    <property type="molecule type" value="Genomic_DNA"/>
</dbReference>
<reference evidence="5 6" key="1">
    <citation type="submission" date="2018-06" db="EMBL/GenBank/DDBJ databases">
        <title>Comparative genomics of Brasilonema spp. strains.</title>
        <authorList>
            <person name="Alvarenga D.O."/>
            <person name="Fiore M.F."/>
            <person name="Varani A.M."/>
        </authorList>
    </citation>
    <scope>NUCLEOTIDE SEQUENCE [LARGE SCALE GENOMIC DNA]</scope>
    <source>
        <strain evidence="5 6">SPC951</strain>
    </source>
</reference>
<dbReference type="Gene3D" id="3.40.190.10">
    <property type="entry name" value="Periplasmic binding protein-like II"/>
    <property type="match status" value="2"/>
</dbReference>
<dbReference type="PANTHER" id="PTHR30570:SF1">
    <property type="entry name" value="PHOSPHATE-BINDING PROTEIN PSTS"/>
    <property type="match status" value="1"/>
</dbReference>
<keyword evidence="3" id="KW-1133">Transmembrane helix</keyword>
<dbReference type="InterPro" id="IPR011009">
    <property type="entry name" value="Kinase-like_dom_sf"/>
</dbReference>
<keyword evidence="3" id="KW-0472">Membrane</keyword>
<accession>A0ABX1PCH5</accession>
<dbReference type="SUPFAM" id="SSF56112">
    <property type="entry name" value="Protein kinase-like (PK-like)"/>
    <property type="match status" value="1"/>
</dbReference>
<dbReference type="RefSeq" id="WP_169157395.1">
    <property type="nucleotide sequence ID" value="NZ_CAWPJE010000226.1"/>
</dbReference>
<feature type="domain" description="Protein kinase" evidence="4">
    <location>
        <begin position="55"/>
        <end position="318"/>
    </location>
</feature>
<dbReference type="InterPro" id="IPR024370">
    <property type="entry name" value="PBP_domain"/>
</dbReference>
<dbReference type="SUPFAM" id="SSF53850">
    <property type="entry name" value="Periplasmic binding protein-like II"/>
    <property type="match status" value="1"/>
</dbReference>
<evidence type="ECO:0000259" key="4">
    <source>
        <dbReference type="PROSITE" id="PS50011"/>
    </source>
</evidence>
<dbReference type="PROSITE" id="PS50011">
    <property type="entry name" value="PROTEIN_KINASE_DOM"/>
    <property type="match status" value="1"/>
</dbReference>
<dbReference type="Pfam" id="PF00069">
    <property type="entry name" value="Pkinase"/>
    <property type="match status" value="1"/>
</dbReference>
<dbReference type="Gene3D" id="1.10.510.10">
    <property type="entry name" value="Transferase(Phosphotransferase) domain 1"/>
    <property type="match status" value="1"/>
</dbReference>
<dbReference type="CDD" id="cd14014">
    <property type="entry name" value="STKc_PknB_like"/>
    <property type="match status" value="1"/>
</dbReference>
<gene>
    <name evidence="5" type="ORF">DP116_23100</name>
</gene>
<evidence type="ECO:0000256" key="2">
    <source>
        <dbReference type="SAM" id="MobiDB-lite"/>
    </source>
</evidence>
<protein>
    <recommendedName>
        <fullName evidence="4">Protein kinase domain-containing protein</fullName>
    </recommendedName>
</protein>
<sequence length="744" mass="84508">MVQEQPSKYNNGKSSKPTNSISNEKIEQALEQSLQNQRGIVSNWLPGYELKGGRYIIQEELSTGGFGVIYRAKDSRKNQVLVIKVLKSDLYNEQESDSFEENFVKEAINLAICKNLYIVPFKDLIKTSGKWCIVMEYIEGEDLNKWVRKNGPLSEADALRYIRQIGEALKVLHEHNLLHRDVNPKNIIRRANGLEAVLIDLGIARKFSHNQTEQHTPILTQDFAPIEQYREKYKRGAYTDVYALAATLYFLLTGNAPIASWRRLNGEPLKTPQQIKGKQYISEQVNDAILLGLQIFPQERPETIQEWLEKLPPDESKIEEATYQYNRTTNTNKEERDVSKRTQPPNDTQPNQPNPRKLLSLPAAFTSPASFMVALAIFSSLGTSFISAGLWLLLTICFIYVDFFITKRCTIKQQIGLVISTLSPPLVILLYIFALRHWKAQEVEPLGWAPETFYYGGSTTWAPIRRDVDPQIQKFFPNFKLKLVNPKSVNPGSETGIKQLLGLLDGEERLTFAQSSRPFTGDEYKKAHTQGFLLKQIPVAIDGIVVAVNPKLNISGLTISELKAIYQSKITNWNQVKGSNNLNLPIKPYSRKKEVGGTVKIFVEDVLENSDFGTTVEFKEDTTSALKLVQSDMGSIYYASAPEVVKQCNIKALPLGYRFNQLVSPYQKRFLSYKDCIQEGRNRVNIEVFRNKQYPLIRKLYVILKEDHPDQQAGEAYANLLLTAEGQQLLEKAGYASLYDTQAN</sequence>
<dbReference type="Proteomes" id="UP000718564">
    <property type="component" value="Unassembled WGS sequence"/>
</dbReference>
<keyword evidence="6" id="KW-1185">Reference proteome</keyword>
<evidence type="ECO:0000313" key="6">
    <source>
        <dbReference type="Proteomes" id="UP000718564"/>
    </source>
</evidence>
<proteinExistence type="predicted"/>